<accession>A0A1N6M7I3</accession>
<dbReference type="RefSeq" id="WP_074373881.1">
    <property type="nucleotide sequence ID" value="NZ_AP024907.1"/>
</dbReference>
<dbReference type="AlphaFoldDB" id="A0A1N6M7I3"/>
<dbReference type="OrthoDB" id="5287990at2"/>
<evidence type="ECO:0000313" key="3">
    <source>
        <dbReference type="Proteomes" id="UP000184774"/>
    </source>
</evidence>
<evidence type="ECO:0000313" key="2">
    <source>
        <dbReference type="EMBL" id="SIO95389.1"/>
    </source>
</evidence>
<protein>
    <submittedName>
        <fullName evidence="2">Uncharacterized protein</fullName>
    </submittedName>
</protein>
<name>A0A1N6M7I3_9VIBR</name>
<proteinExistence type="predicted"/>
<gene>
    <name evidence="2" type="ORF">VSP9026_03132</name>
    <name evidence="1" type="ORF">Vspart_01373</name>
</gene>
<organism evidence="2 3">
    <name type="scientific">Vibrio spartinae</name>
    <dbReference type="NCBI Taxonomy" id="1918945"/>
    <lineage>
        <taxon>Bacteria</taxon>
        <taxon>Pseudomonadati</taxon>
        <taxon>Pseudomonadota</taxon>
        <taxon>Gammaproteobacteria</taxon>
        <taxon>Vibrionales</taxon>
        <taxon>Vibrionaceae</taxon>
        <taxon>Vibrio</taxon>
    </lineage>
</organism>
<sequence length="618" mass="70326">MSEAERLKVVFNKLRTSGTQQDWIRNECLANDDKYTKTDYTKEFVLFEAEDDEIEIIMLEGLSLNHVSLYQIFIRDLDTKKVRFPFNTGDSELKDSLSPETYTDYKFTKLNKISSLNGETIKPCKEFKEKYAYNLTKMQRWGTASRSCLVAIPDSAMLPKTDSCQSQKRKSDDSLWVPLKELEQGEKAQDKRFFEAMKFEKENHVIIDSGKCKLYSLKTGVTYVGNCSQKVHGKNLLEANSTFAMSRSQAIASATKNRDAIDETFVIQKELLTITSKINLGGSARDGFQVRDLSDMDLTKENYLPGHAIPYSAKSFCLADNSPDSDLSFWQHNFAYPCGRAKARLFLEFGLMQTSVNAQNYLVAFNKPERGLGSGFRSKIEITRFILRDIGDSFWHNKYVEAILGEESGCYPQFKDEENDNKLGHTLVYSSSEIFPAPLMLRFGSAVVINGHGFGRCLEKRRGWSKSHVLELGQTIIDGFVSYVREVGLLDQILENNGSGFKSKKTKEHSIEDILNTGRLFQYAGSGTDYTNTNVEEYSKNEDWASLEAFQTVRKVIHLNKHKIKTDDDIVKALTAEEVCICFALENSLFGSTKKHAMLKRYLDKKVRLPDVVNYPKD</sequence>
<dbReference type="EMBL" id="FSSB01000018">
    <property type="protein sequence ID" value="SIO95389.1"/>
    <property type="molecule type" value="Genomic_DNA"/>
</dbReference>
<dbReference type="Proteomes" id="UP000515264">
    <property type="component" value="Chromosome 1"/>
</dbReference>
<reference evidence="1" key="2">
    <citation type="submission" date="2019-11" db="EMBL/GenBank/DDBJ databases">
        <authorList>
            <person name="January G."/>
            <person name="Bunk B."/>
        </authorList>
    </citation>
    <scope>NUCLEOTIDE SEQUENCE</scope>
    <source>
        <strain evidence="1">3.6</strain>
    </source>
</reference>
<reference evidence="1 4" key="3">
    <citation type="journal article" date="2020" name="J. Nat. Prod.">
        <title>Genomics-Metabolomics Profiling Disclosed Marine Vibrio spartinae 3.6 as a Producer of a New Branched Side Chain Prodigiosin.</title>
        <authorList>
            <person name="Vitale G.A."/>
            <person name="Sciarretta M."/>
            <person name="Palma Esposito F."/>
            <person name="January G.G."/>
            <person name="Giaccio M."/>
            <person name="Bunk B."/>
            <person name="Sproer C."/>
            <person name="Bajerski F."/>
            <person name="Power D."/>
            <person name="Festa C."/>
            <person name="Monti M.C."/>
            <person name="D'Auria M.V."/>
            <person name="de Pascale D."/>
        </authorList>
    </citation>
    <scope>NUCLEOTIDE SEQUENCE [LARGE SCALE GENOMIC DNA]</scope>
    <source>
        <strain evidence="1 4">3.6</strain>
    </source>
</reference>
<keyword evidence="4" id="KW-1185">Reference proteome</keyword>
<evidence type="ECO:0000313" key="4">
    <source>
        <dbReference type="Proteomes" id="UP000515264"/>
    </source>
</evidence>
<dbReference type="Proteomes" id="UP000184774">
    <property type="component" value="Unassembled WGS sequence"/>
</dbReference>
<evidence type="ECO:0000313" key="1">
    <source>
        <dbReference type="EMBL" id="QMV14124.1"/>
    </source>
</evidence>
<dbReference type="EMBL" id="CP046268">
    <property type="protein sequence ID" value="QMV14124.1"/>
    <property type="molecule type" value="Genomic_DNA"/>
</dbReference>
<reference evidence="2 3" key="1">
    <citation type="submission" date="2016-12" db="EMBL/GenBank/DDBJ databases">
        <authorList>
            <person name="Song W.-J."/>
            <person name="Kurnit D.M."/>
        </authorList>
    </citation>
    <scope>NUCLEOTIDE SEQUENCE [LARGE SCALE GENOMIC DNA]</scope>
    <source>
        <strain evidence="2 3">CECT 9026</strain>
    </source>
</reference>